<dbReference type="InterPro" id="IPR037522">
    <property type="entry name" value="HD_GYP_dom"/>
</dbReference>
<evidence type="ECO:0000259" key="2">
    <source>
        <dbReference type="PROSITE" id="PS51832"/>
    </source>
</evidence>
<feature type="transmembrane region" description="Helical" evidence="1">
    <location>
        <begin position="52"/>
        <end position="71"/>
    </location>
</feature>
<evidence type="ECO:0000313" key="4">
    <source>
        <dbReference type="Proteomes" id="UP000238916"/>
    </source>
</evidence>
<dbReference type="OrthoDB" id="9798833at2"/>
<accession>A0A2U3LMQ4</accession>
<keyword evidence="1" id="KW-0812">Transmembrane</keyword>
<reference evidence="4" key="1">
    <citation type="submission" date="2018-02" db="EMBL/GenBank/DDBJ databases">
        <authorList>
            <person name="Hausmann B."/>
        </authorList>
    </citation>
    <scope>NUCLEOTIDE SEQUENCE [LARGE SCALE GENOMIC DNA]</scope>
    <source>
        <strain evidence="4">Peat soil MAG SbF1</strain>
    </source>
</reference>
<keyword evidence="1" id="KW-0472">Membrane</keyword>
<protein>
    <submittedName>
        <fullName evidence="3">Putative domain HDIG-containing protein</fullName>
    </submittedName>
</protein>
<dbReference type="PANTHER" id="PTHR43155:SF2">
    <property type="entry name" value="CYCLIC DI-GMP PHOSPHODIESTERASE PA4108"/>
    <property type="match status" value="1"/>
</dbReference>
<feature type="transmembrane region" description="Helical" evidence="1">
    <location>
        <begin position="197"/>
        <end position="216"/>
    </location>
</feature>
<name>A0A2U3LMQ4_9FIRM</name>
<feature type="transmembrane region" description="Helical" evidence="1">
    <location>
        <begin position="116"/>
        <end position="135"/>
    </location>
</feature>
<dbReference type="SUPFAM" id="SSF109604">
    <property type="entry name" value="HD-domain/PDEase-like"/>
    <property type="match status" value="1"/>
</dbReference>
<evidence type="ECO:0000256" key="1">
    <source>
        <dbReference type="SAM" id="Phobius"/>
    </source>
</evidence>
<feature type="domain" description="HD-GYP" evidence="2">
    <location>
        <begin position="254"/>
        <end position="449"/>
    </location>
</feature>
<dbReference type="Pfam" id="PF13487">
    <property type="entry name" value="HD_5"/>
    <property type="match status" value="1"/>
</dbReference>
<sequence length="451" mass="51748">MNIFTLLKKALTRFYNNVILLFSTYQSLDPNCRLELIKELNIENINRSKNSASALLILDVLIMYSDFLNYRKGLWITTVAYKLLFYFHGIFALAMFLFILLSLYSANCSSLHKNFLHKYYGVSFAYFLIFFSAFVSINDQLIHGQITVYILGIFIITVNNYLIPFTSIWIYLSSYTIFLLGISHFQSNFNILRGHYLNASILVVIAWLLSTMMFNLRVRDLLSKKTIELQKLELEETNNGLKLSNIELQKSLQALDESQNMIFTLIQALESKDTYTCGHSERVAEVAIQFARFLGLSELDQTSVWRTGILHDLGKLGIPDAILNKNGPLTHQEWITMKLHPVYSENICSKLIFTREILPIIRSHHERYDGTGYPDQLKQDDIPFLARIITITDTVDAIISKRPYRPARTLADALNELQKGSGTQFDPSLVQAFLEFSKTQLIVTNHVGSCL</sequence>
<evidence type="ECO:0000313" key="3">
    <source>
        <dbReference type="EMBL" id="SPF53116.1"/>
    </source>
</evidence>
<dbReference type="CDD" id="cd00077">
    <property type="entry name" value="HDc"/>
    <property type="match status" value="1"/>
</dbReference>
<dbReference type="PROSITE" id="PS51832">
    <property type="entry name" value="HD_GYP"/>
    <property type="match status" value="1"/>
</dbReference>
<feature type="transmembrane region" description="Helical" evidence="1">
    <location>
        <begin position="141"/>
        <end position="161"/>
    </location>
</feature>
<dbReference type="Proteomes" id="UP000238916">
    <property type="component" value="Unassembled WGS sequence"/>
</dbReference>
<dbReference type="PANTHER" id="PTHR43155">
    <property type="entry name" value="CYCLIC DI-GMP PHOSPHODIESTERASE PA4108-RELATED"/>
    <property type="match status" value="1"/>
</dbReference>
<feature type="transmembrane region" description="Helical" evidence="1">
    <location>
        <begin position="168"/>
        <end position="185"/>
    </location>
</feature>
<dbReference type="EMBL" id="OMOF01000597">
    <property type="protein sequence ID" value="SPF53116.1"/>
    <property type="molecule type" value="Genomic_DNA"/>
</dbReference>
<dbReference type="Gene3D" id="1.10.3210.10">
    <property type="entry name" value="Hypothetical protein af1432"/>
    <property type="match status" value="1"/>
</dbReference>
<proteinExistence type="predicted"/>
<dbReference type="InterPro" id="IPR003607">
    <property type="entry name" value="HD/PDEase_dom"/>
</dbReference>
<organism evidence="3 4">
    <name type="scientific">Candidatus Desulfosporosinus infrequens</name>
    <dbReference type="NCBI Taxonomy" id="2043169"/>
    <lineage>
        <taxon>Bacteria</taxon>
        <taxon>Bacillati</taxon>
        <taxon>Bacillota</taxon>
        <taxon>Clostridia</taxon>
        <taxon>Eubacteriales</taxon>
        <taxon>Desulfitobacteriaceae</taxon>
        <taxon>Desulfosporosinus</taxon>
    </lineage>
</organism>
<keyword evidence="1" id="KW-1133">Transmembrane helix</keyword>
<gene>
    <name evidence="3" type="ORF">SBF1_6360001</name>
</gene>
<feature type="transmembrane region" description="Helical" evidence="1">
    <location>
        <begin position="83"/>
        <end position="104"/>
    </location>
</feature>
<dbReference type="AlphaFoldDB" id="A0A2U3LMQ4"/>
<dbReference type="SMART" id="SM00471">
    <property type="entry name" value="HDc"/>
    <property type="match status" value="1"/>
</dbReference>